<proteinExistence type="predicted"/>
<feature type="compositionally biased region" description="Polar residues" evidence="1">
    <location>
        <begin position="1"/>
        <end position="16"/>
    </location>
</feature>
<protein>
    <submittedName>
        <fullName evidence="2">Uncharacterized protein</fullName>
    </submittedName>
</protein>
<dbReference type="VEuPathDB" id="FungiDB:P170DRAFT_480687"/>
<evidence type="ECO:0000313" key="2">
    <source>
        <dbReference type="EMBL" id="PLB43729.1"/>
    </source>
</evidence>
<sequence>MSYPTNRNAGSEDQGSGNHGNPGISSRGRSLSFSTGCENTPGEPPYVGRNFEAGQRGLSASFAYGDVQTPQASSEYVSRPEVWPADVASAYHLYKHVYGLLFEESCEDLEELPSKSQPGQWDDWTLRRGVFLAGRRIYWAKEESVARSGFEQKFPWAYESIGSRESHEKQANQKKRSAKNLRDFQRRMIQEAEHRGLRVASKKDIRLCYGNAEG</sequence>
<dbReference type="GeneID" id="36561503"/>
<name>A0A2I2FSX5_9EURO</name>
<dbReference type="EMBL" id="MSFO01000010">
    <property type="protein sequence ID" value="PLB43729.1"/>
    <property type="molecule type" value="Genomic_DNA"/>
</dbReference>
<feature type="region of interest" description="Disordered" evidence="1">
    <location>
        <begin position="1"/>
        <end position="51"/>
    </location>
</feature>
<dbReference type="Proteomes" id="UP000234275">
    <property type="component" value="Unassembled WGS sequence"/>
</dbReference>
<dbReference type="OrthoDB" id="4498107at2759"/>
<comment type="caution">
    <text evidence="2">The sequence shown here is derived from an EMBL/GenBank/DDBJ whole genome shotgun (WGS) entry which is preliminary data.</text>
</comment>
<dbReference type="AlphaFoldDB" id="A0A2I2FSX5"/>
<keyword evidence="3" id="KW-1185">Reference proteome</keyword>
<organism evidence="2 3">
    <name type="scientific">Aspergillus steynii IBT 23096</name>
    <dbReference type="NCBI Taxonomy" id="1392250"/>
    <lineage>
        <taxon>Eukaryota</taxon>
        <taxon>Fungi</taxon>
        <taxon>Dikarya</taxon>
        <taxon>Ascomycota</taxon>
        <taxon>Pezizomycotina</taxon>
        <taxon>Eurotiomycetes</taxon>
        <taxon>Eurotiomycetidae</taxon>
        <taxon>Eurotiales</taxon>
        <taxon>Aspergillaceae</taxon>
        <taxon>Aspergillus</taxon>
        <taxon>Aspergillus subgen. Circumdati</taxon>
    </lineage>
</organism>
<feature type="compositionally biased region" description="Polar residues" evidence="1">
    <location>
        <begin position="23"/>
        <end position="38"/>
    </location>
</feature>
<gene>
    <name evidence="2" type="ORF">P170DRAFT_480687</name>
</gene>
<dbReference type="RefSeq" id="XP_024699031.1">
    <property type="nucleotide sequence ID" value="XM_024853805.1"/>
</dbReference>
<accession>A0A2I2FSX5</accession>
<evidence type="ECO:0000313" key="3">
    <source>
        <dbReference type="Proteomes" id="UP000234275"/>
    </source>
</evidence>
<evidence type="ECO:0000256" key="1">
    <source>
        <dbReference type="SAM" id="MobiDB-lite"/>
    </source>
</evidence>
<reference evidence="2 3" key="1">
    <citation type="submission" date="2016-12" db="EMBL/GenBank/DDBJ databases">
        <title>The genomes of Aspergillus section Nigri reveals drivers in fungal speciation.</title>
        <authorList>
            <consortium name="DOE Joint Genome Institute"/>
            <person name="Vesth T.C."/>
            <person name="Nybo J."/>
            <person name="Theobald S."/>
            <person name="Brandl J."/>
            <person name="Frisvad J.C."/>
            <person name="Nielsen K.F."/>
            <person name="Lyhne E.K."/>
            <person name="Kogle M.E."/>
            <person name="Kuo A."/>
            <person name="Riley R."/>
            <person name="Clum A."/>
            <person name="Nolan M."/>
            <person name="Lipzen A."/>
            <person name="Salamov A."/>
            <person name="Henrissat B."/>
            <person name="Wiebenga A."/>
            <person name="De Vries R.P."/>
            <person name="Grigoriev I.V."/>
            <person name="Mortensen U.H."/>
            <person name="Andersen M.R."/>
            <person name="Baker S.E."/>
        </authorList>
    </citation>
    <scope>NUCLEOTIDE SEQUENCE [LARGE SCALE GENOMIC DNA]</scope>
    <source>
        <strain evidence="2 3">IBT 23096</strain>
    </source>
</reference>